<feature type="compositionally biased region" description="Basic and acidic residues" evidence="1">
    <location>
        <begin position="553"/>
        <end position="586"/>
    </location>
</feature>
<feature type="region of interest" description="Disordered" evidence="1">
    <location>
        <begin position="690"/>
        <end position="723"/>
    </location>
</feature>
<sequence length="949" mass="100247">MAPATAAVEIDPRLLRQLEDEYESLKNDRTGPPVDFAKWIRGRLKEAKHAGLIRVARAAPISHALQAADATRASGMAPSSRPPGYDPDKYVRVGGKISRAKTASRSLGGGGDARPGRAGKASSRARTEKTIAAATDAKLVPSYVPLIFKPGPAPKKTKAEAFMERNAPSPAPPPPPPPAPPADAALPNATHHHVLAPAEAARARGVAASMEMHGGTRVSPVVESIDDDALFAGPGASSSSGAALPWFMNRPSAYVAGGSLKQREQPVVRGDGRVDADVVQDALRKSCDVPPPPERTGERGVSRETSAGVGEAARRIARATALAREDFGRAARLVDDDPVTLAEKQRALDRALKKQKILTEKNKARSFSHWSPSDRRVLAARKKAAAAARDVEILRTSGESAMRKSREGRGAGAGATPPAKPTRVDSPSTLREAAAKFLSDVVLDGPSGLRKISAFGHTPVKPKGPTFLERMARREQEVAAKRAAQAARRAMRDEARGRKKPEWNDSCADVGVWAPPPAAAARPKSAASATAHHKRARPRPSKLRQPRLNKPKLNKDGRIKALDPPRWKTPPSKEKKPPRGGRDRPISARHVGITPTSAFEETINDATLRMLDAEVTRLSKRFGANDGDGAAAATTYRPPAKTKAPPPPRAKSASSAANARPIDGGDPKDEIAAMRRQLDEIVAHLRLQRIADDDGGGGGGGPTSSRAPGGARRDGSGASTRASAAFSDAGGRFARDVDASTTSFGSSLDVTRALEALRRAEASEVEMRARWGLFSPTHPAPAAGDGDDELASLRYDAEAGARALESEFATAAERAAELVSRSLAEAAVETIDAAADEDFVARVWEARNQYVKWQAMSDNAAAGGVTGPGGEIEVVSPEFTPVDVNEEVAERLLNGLVRDVARELDGACEDATGRVLAAEFGAGAREDEDTVAGALLMDDAYEEAVARAY</sequence>
<accession>C1MPS3</accession>
<organism evidence="3">
    <name type="scientific">Micromonas pusilla (strain CCMP1545)</name>
    <name type="common">Picoplanktonic green alga</name>
    <dbReference type="NCBI Taxonomy" id="564608"/>
    <lineage>
        <taxon>Eukaryota</taxon>
        <taxon>Viridiplantae</taxon>
        <taxon>Chlorophyta</taxon>
        <taxon>Mamiellophyceae</taxon>
        <taxon>Mamiellales</taxon>
        <taxon>Mamiellaceae</taxon>
        <taxon>Micromonas</taxon>
    </lineage>
</organism>
<feature type="region of interest" description="Disordered" evidence="1">
    <location>
        <begin position="163"/>
        <end position="186"/>
    </location>
</feature>
<feature type="region of interest" description="Disordered" evidence="1">
    <location>
        <begin position="622"/>
        <end position="668"/>
    </location>
</feature>
<dbReference type="Proteomes" id="UP000001876">
    <property type="component" value="Unassembled WGS sequence"/>
</dbReference>
<evidence type="ECO:0000313" key="2">
    <source>
        <dbReference type="EMBL" id="EEH57585.1"/>
    </source>
</evidence>
<proteinExistence type="predicted"/>
<feature type="compositionally biased region" description="Low complexity" evidence="1">
    <location>
        <begin position="650"/>
        <end position="661"/>
    </location>
</feature>
<feature type="compositionally biased region" description="Low complexity" evidence="1">
    <location>
        <begin position="624"/>
        <end position="643"/>
    </location>
</feature>
<protein>
    <submittedName>
        <fullName evidence="2">Predicted protein</fullName>
    </submittedName>
</protein>
<gene>
    <name evidence="2" type="ORF">MICPUCDRAFT_46953</name>
</gene>
<name>C1MPS3_MICPC</name>
<feature type="region of interest" description="Disordered" evidence="1">
    <location>
        <begin position="286"/>
        <end position="310"/>
    </location>
</feature>
<dbReference type="OMA" id="WEARNQY"/>
<keyword evidence="3" id="KW-1185">Reference proteome</keyword>
<feature type="compositionally biased region" description="Pro residues" evidence="1">
    <location>
        <begin position="169"/>
        <end position="181"/>
    </location>
</feature>
<dbReference type="AlphaFoldDB" id="C1MPS3"/>
<dbReference type="OrthoDB" id="10690469at2759"/>
<dbReference type="EMBL" id="GG663738">
    <property type="protein sequence ID" value="EEH57585.1"/>
    <property type="molecule type" value="Genomic_DNA"/>
</dbReference>
<dbReference type="KEGG" id="mpp:MICPUCDRAFT_46953"/>
<feature type="compositionally biased region" description="Low complexity" evidence="1">
    <location>
        <begin position="519"/>
        <end position="530"/>
    </location>
</feature>
<evidence type="ECO:0000256" key="1">
    <source>
        <dbReference type="SAM" id="MobiDB-lite"/>
    </source>
</evidence>
<evidence type="ECO:0000313" key="3">
    <source>
        <dbReference type="Proteomes" id="UP000001876"/>
    </source>
</evidence>
<dbReference type="RefSeq" id="XP_003057634.1">
    <property type="nucleotide sequence ID" value="XM_003057588.1"/>
</dbReference>
<feature type="compositionally biased region" description="Basic and acidic residues" evidence="1">
    <location>
        <begin position="490"/>
        <end position="503"/>
    </location>
</feature>
<feature type="region of interest" description="Disordered" evidence="1">
    <location>
        <begin position="397"/>
        <end position="427"/>
    </location>
</feature>
<reference evidence="2 3" key="1">
    <citation type="journal article" date="2009" name="Science">
        <title>Green evolution and dynamic adaptations revealed by genomes of the marine picoeukaryotes Micromonas.</title>
        <authorList>
            <person name="Worden A.Z."/>
            <person name="Lee J.H."/>
            <person name="Mock T."/>
            <person name="Rouze P."/>
            <person name="Simmons M.P."/>
            <person name="Aerts A.L."/>
            <person name="Allen A.E."/>
            <person name="Cuvelier M.L."/>
            <person name="Derelle E."/>
            <person name="Everett M.V."/>
            <person name="Foulon E."/>
            <person name="Grimwood J."/>
            <person name="Gundlach H."/>
            <person name="Henrissat B."/>
            <person name="Napoli C."/>
            <person name="McDonald S.M."/>
            <person name="Parker M.S."/>
            <person name="Rombauts S."/>
            <person name="Salamov A."/>
            <person name="Von Dassow P."/>
            <person name="Badger J.H."/>
            <person name="Coutinho P.M."/>
            <person name="Demir E."/>
            <person name="Dubchak I."/>
            <person name="Gentemann C."/>
            <person name="Eikrem W."/>
            <person name="Gready J.E."/>
            <person name="John U."/>
            <person name="Lanier W."/>
            <person name="Lindquist E.A."/>
            <person name="Lucas S."/>
            <person name="Mayer K.F."/>
            <person name="Moreau H."/>
            <person name="Not F."/>
            <person name="Otillar R."/>
            <person name="Panaud O."/>
            <person name="Pangilinan J."/>
            <person name="Paulsen I."/>
            <person name="Piegu B."/>
            <person name="Poliakov A."/>
            <person name="Robbens S."/>
            <person name="Schmutz J."/>
            <person name="Toulza E."/>
            <person name="Wyss T."/>
            <person name="Zelensky A."/>
            <person name="Zhou K."/>
            <person name="Armbrust E.V."/>
            <person name="Bhattacharya D."/>
            <person name="Goodenough U.W."/>
            <person name="Van de Peer Y."/>
            <person name="Grigoriev I.V."/>
        </authorList>
    </citation>
    <scope>NUCLEOTIDE SEQUENCE [LARGE SCALE GENOMIC DNA]</scope>
    <source>
        <strain evidence="2 3">CCMP1545</strain>
    </source>
</reference>
<feature type="region of interest" description="Disordered" evidence="1">
    <location>
        <begin position="479"/>
        <end position="598"/>
    </location>
</feature>
<feature type="region of interest" description="Disordered" evidence="1">
    <location>
        <begin position="98"/>
        <end position="128"/>
    </location>
</feature>
<feature type="region of interest" description="Disordered" evidence="1">
    <location>
        <begin position="70"/>
        <end position="89"/>
    </location>
</feature>
<feature type="compositionally biased region" description="Basic residues" evidence="1">
    <location>
        <begin position="531"/>
        <end position="552"/>
    </location>
</feature>
<dbReference type="GeneID" id="9683439"/>